<dbReference type="PROSITE" id="PS51194">
    <property type="entry name" value="HELICASE_CTER"/>
    <property type="match status" value="1"/>
</dbReference>
<feature type="region of interest" description="Disordered" evidence="4">
    <location>
        <begin position="177"/>
        <end position="246"/>
    </location>
</feature>
<evidence type="ECO:0000256" key="1">
    <source>
        <dbReference type="ARBA" id="ARBA00005446"/>
    </source>
</evidence>
<dbReference type="SUPFAM" id="SSF52540">
    <property type="entry name" value="P-loop containing nucleoside triphosphate hydrolases"/>
    <property type="match status" value="1"/>
</dbReference>
<evidence type="ECO:0000313" key="7">
    <source>
        <dbReference type="Proteomes" id="UP000027920"/>
    </source>
</evidence>
<dbReference type="PANTHER" id="PTHR13710:SF154">
    <property type="entry name" value="RECQ HELICASE, PUTATIVE (AFU_ORTHOLOGUE AFUA_6G14720)-RELATED"/>
    <property type="match status" value="1"/>
</dbReference>
<dbReference type="GO" id="GO:0005694">
    <property type="term" value="C:chromosome"/>
    <property type="evidence" value="ECO:0007669"/>
    <property type="project" value="TreeGrafter"/>
</dbReference>
<comment type="catalytic activity">
    <reaction evidence="2">
        <text>Couples ATP hydrolysis with the unwinding of duplex DNA by translocating in the 3'-5' direction.</text>
        <dbReference type="EC" id="5.6.2.4"/>
    </reaction>
</comment>
<dbReference type="HOGENOM" id="CLU_645623_0_0_1"/>
<comment type="similarity">
    <text evidence="1">Belongs to the helicase family. RecQ subfamily.</text>
</comment>
<dbReference type="Proteomes" id="UP000027920">
    <property type="component" value="Unassembled WGS sequence"/>
</dbReference>
<evidence type="ECO:0000256" key="4">
    <source>
        <dbReference type="SAM" id="MobiDB-lite"/>
    </source>
</evidence>
<dbReference type="AlphaFoldDB" id="A0A072NSG8"/>
<dbReference type="Pfam" id="PF00271">
    <property type="entry name" value="Helicase_C"/>
    <property type="match status" value="1"/>
</dbReference>
<evidence type="ECO:0000259" key="5">
    <source>
        <dbReference type="PROSITE" id="PS51194"/>
    </source>
</evidence>
<dbReference type="PANTHER" id="PTHR13710">
    <property type="entry name" value="DNA HELICASE RECQ FAMILY MEMBER"/>
    <property type="match status" value="1"/>
</dbReference>
<dbReference type="EMBL" id="AMGV01000116">
    <property type="protein sequence ID" value="KEF50779.1"/>
    <property type="molecule type" value="Genomic_DNA"/>
</dbReference>
<feature type="domain" description="Helicase C-terminal" evidence="5">
    <location>
        <begin position="1"/>
        <end position="137"/>
    </location>
</feature>
<organism evidence="6 7">
    <name type="scientific">Exophiala aquamarina CBS 119918</name>
    <dbReference type="NCBI Taxonomy" id="1182545"/>
    <lineage>
        <taxon>Eukaryota</taxon>
        <taxon>Fungi</taxon>
        <taxon>Dikarya</taxon>
        <taxon>Ascomycota</taxon>
        <taxon>Pezizomycotina</taxon>
        <taxon>Eurotiomycetes</taxon>
        <taxon>Chaetothyriomycetidae</taxon>
        <taxon>Chaetothyriales</taxon>
        <taxon>Herpotrichiellaceae</taxon>
        <taxon>Exophiala</taxon>
    </lineage>
</organism>
<dbReference type="GO" id="GO:0009378">
    <property type="term" value="F:four-way junction helicase activity"/>
    <property type="evidence" value="ECO:0007669"/>
    <property type="project" value="TreeGrafter"/>
</dbReference>
<dbReference type="RefSeq" id="XP_013253369.1">
    <property type="nucleotide sequence ID" value="XM_013397915.1"/>
</dbReference>
<comment type="caution">
    <text evidence="6">The sequence shown here is derived from an EMBL/GenBank/DDBJ whole genome shotgun (WGS) entry which is preliminary data.</text>
</comment>
<dbReference type="Gene3D" id="3.40.50.300">
    <property type="entry name" value="P-loop containing nucleotide triphosphate hydrolases"/>
    <property type="match status" value="1"/>
</dbReference>
<dbReference type="SMART" id="SM00490">
    <property type="entry name" value="HELICc"/>
    <property type="match status" value="1"/>
</dbReference>
<proteinExistence type="inferred from homology"/>
<dbReference type="OrthoDB" id="4510236at2759"/>
<dbReference type="STRING" id="1182545.A0A072NSG8"/>
<feature type="compositionally biased region" description="Acidic residues" evidence="4">
    <location>
        <begin position="195"/>
        <end position="221"/>
    </location>
</feature>
<dbReference type="GO" id="GO:0005737">
    <property type="term" value="C:cytoplasm"/>
    <property type="evidence" value="ECO:0007669"/>
    <property type="project" value="TreeGrafter"/>
</dbReference>
<protein>
    <recommendedName>
        <fullName evidence="3">DNA 3'-5' helicase</fullName>
        <ecNumber evidence="3">5.6.2.4</ecNumber>
    </recommendedName>
</protein>
<dbReference type="GO" id="GO:0043138">
    <property type="term" value="F:3'-5' DNA helicase activity"/>
    <property type="evidence" value="ECO:0007669"/>
    <property type="project" value="UniProtKB-EC"/>
</dbReference>
<evidence type="ECO:0000313" key="6">
    <source>
        <dbReference type="EMBL" id="KEF50779.1"/>
    </source>
</evidence>
<dbReference type="GO" id="GO:0000724">
    <property type="term" value="P:double-strand break repair via homologous recombination"/>
    <property type="evidence" value="ECO:0007669"/>
    <property type="project" value="TreeGrafter"/>
</dbReference>
<dbReference type="EC" id="5.6.2.4" evidence="3"/>
<evidence type="ECO:0000256" key="2">
    <source>
        <dbReference type="ARBA" id="ARBA00034617"/>
    </source>
</evidence>
<dbReference type="InterPro" id="IPR027417">
    <property type="entry name" value="P-loop_NTPase"/>
</dbReference>
<gene>
    <name evidence="6" type="ORF">A1O9_13169</name>
</gene>
<dbReference type="VEuPathDB" id="FungiDB:A1O9_13169"/>
<dbReference type="GeneID" id="25288060"/>
<feature type="compositionally biased region" description="Basic and acidic residues" evidence="4">
    <location>
        <begin position="177"/>
        <end position="194"/>
    </location>
</feature>
<reference evidence="6 7" key="1">
    <citation type="submission" date="2013-03" db="EMBL/GenBank/DDBJ databases">
        <title>The Genome Sequence of Exophiala aquamarina CBS 119918.</title>
        <authorList>
            <consortium name="The Broad Institute Genomics Platform"/>
            <person name="Cuomo C."/>
            <person name="de Hoog S."/>
            <person name="Gorbushina A."/>
            <person name="Walker B."/>
            <person name="Young S.K."/>
            <person name="Zeng Q."/>
            <person name="Gargeya S."/>
            <person name="Fitzgerald M."/>
            <person name="Haas B."/>
            <person name="Abouelleil A."/>
            <person name="Allen A.W."/>
            <person name="Alvarado L."/>
            <person name="Arachchi H.M."/>
            <person name="Berlin A.M."/>
            <person name="Chapman S.B."/>
            <person name="Gainer-Dewar J."/>
            <person name="Goldberg J."/>
            <person name="Griggs A."/>
            <person name="Gujja S."/>
            <person name="Hansen M."/>
            <person name="Howarth C."/>
            <person name="Imamovic A."/>
            <person name="Ireland A."/>
            <person name="Larimer J."/>
            <person name="McCowan C."/>
            <person name="Murphy C."/>
            <person name="Pearson M."/>
            <person name="Poon T.W."/>
            <person name="Priest M."/>
            <person name="Roberts A."/>
            <person name="Saif S."/>
            <person name="Shea T."/>
            <person name="Sisk P."/>
            <person name="Sykes S."/>
            <person name="Wortman J."/>
            <person name="Nusbaum C."/>
            <person name="Birren B."/>
        </authorList>
    </citation>
    <scope>NUCLEOTIDE SEQUENCE [LARGE SCALE GENOMIC DNA]</scope>
    <source>
        <strain evidence="6 7">CBS 119918</strain>
    </source>
</reference>
<dbReference type="InterPro" id="IPR001650">
    <property type="entry name" value="Helicase_C-like"/>
</dbReference>
<evidence type="ECO:0000256" key="3">
    <source>
        <dbReference type="ARBA" id="ARBA00034808"/>
    </source>
</evidence>
<accession>A0A072NSG8</accession>
<sequence length="425" mass="48968">MSGTQKGVVYVRSRESCKALAVKLGCDYYHSGIADESERQATLQRWATGAGENRWIVATTGLGTGVDIPGIVAVVHMEQPYGLVDFVQQTGRGGRQAGEVVESVVVIDQRKAWIGEHRSDVEHLNHQAMEWFVESAGCRRVVLGMFMDVGLREAGMDCEQLQAELCDRCRVQHARQEEEATRDAAEEDNNRVEGVEDEETDHEDEEGTAEEEDGEEDEDESGREGEGESDSTLSDEPPMSHSNRFREYIQEKHTRLKEWRRWLMEVGSNHCPVCYMQWVRDGRTAAWYVKIIHNIRACPRVDFEKLRVWRKGLDFGEYDCCWECALPQSMCRGIQDRENGSQGWSQLGCEWGDQVVPLLYWIQGDATWRDKARSVFGFTGMHADDNDWHKQQQYRRWLGRARRMYDEDMTNAIAVWDMVIREVQR</sequence>
<name>A0A072NSG8_9EURO</name>
<keyword evidence="7" id="KW-1185">Reference proteome</keyword>